<organism evidence="2">
    <name type="scientific">Siphoviridae sp. ctJhT5</name>
    <dbReference type="NCBI Taxonomy" id="2826242"/>
    <lineage>
        <taxon>Viruses</taxon>
        <taxon>Duplodnaviria</taxon>
        <taxon>Heunggongvirae</taxon>
        <taxon>Uroviricota</taxon>
        <taxon>Caudoviricetes</taxon>
    </lineage>
</organism>
<name>A0A8S5QZM6_9CAUD</name>
<feature type="compositionally biased region" description="Basic and acidic residues" evidence="1">
    <location>
        <begin position="1"/>
        <end position="24"/>
    </location>
</feature>
<protein>
    <submittedName>
        <fullName evidence="2">Uncharacterized protein</fullName>
    </submittedName>
</protein>
<proteinExistence type="predicted"/>
<sequence>MAEKAQDKKKETKQEAVANKESKVRVMAKSNSGAGTTLSVNIEGVPKVIIHGEILELTEKQLQKLKISSSSWSYEETEKKEGTK</sequence>
<evidence type="ECO:0000313" key="2">
    <source>
        <dbReference type="EMBL" id="DAE24273.1"/>
    </source>
</evidence>
<feature type="region of interest" description="Disordered" evidence="1">
    <location>
        <begin position="1"/>
        <end position="37"/>
    </location>
</feature>
<reference evidence="2" key="1">
    <citation type="journal article" date="2021" name="Proc. Natl. Acad. Sci. U.S.A.">
        <title>A Catalog of Tens of Thousands of Viruses from Human Metagenomes Reveals Hidden Associations with Chronic Diseases.</title>
        <authorList>
            <person name="Tisza M.J."/>
            <person name="Buck C.B."/>
        </authorList>
    </citation>
    <scope>NUCLEOTIDE SEQUENCE</scope>
    <source>
        <strain evidence="2">CtJhT5</strain>
    </source>
</reference>
<evidence type="ECO:0000256" key="1">
    <source>
        <dbReference type="SAM" id="MobiDB-lite"/>
    </source>
</evidence>
<accession>A0A8S5QZM6</accession>
<dbReference type="EMBL" id="BK015771">
    <property type="protein sequence ID" value="DAE24273.1"/>
    <property type="molecule type" value="Genomic_DNA"/>
</dbReference>